<dbReference type="Proteomes" id="UP000053257">
    <property type="component" value="Unassembled WGS sequence"/>
</dbReference>
<evidence type="ECO:0000313" key="2">
    <source>
        <dbReference type="Proteomes" id="UP000053257"/>
    </source>
</evidence>
<feature type="non-terminal residue" evidence="1">
    <location>
        <position position="149"/>
    </location>
</feature>
<dbReference type="HOGENOM" id="CLU_1754104_0_0_1"/>
<protein>
    <recommendedName>
        <fullName evidence="3">Ricin B lectin domain-containing protein</fullName>
    </recommendedName>
</protein>
<evidence type="ECO:0008006" key="3">
    <source>
        <dbReference type="Google" id="ProtNLM"/>
    </source>
</evidence>
<reference evidence="1 2" key="1">
    <citation type="journal article" date="2014" name="PLoS Genet.">
        <title>Analysis of the Phlebiopsis gigantea genome, transcriptome and secretome provides insight into its pioneer colonization strategies of wood.</title>
        <authorList>
            <person name="Hori C."/>
            <person name="Ishida T."/>
            <person name="Igarashi K."/>
            <person name="Samejima M."/>
            <person name="Suzuki H."/>
            <person name="Master E."/>
            <person name="Ferreira P."/>
            <person name="Ruiz-Duenas F.J."/>
            <person name="Held B."/>
            <person name="Canessa P."/>
            <person name="Larrondo L.F."/>
            <person name="Schmoll M."/>
            <person name="Druzhinina I.S."/>
            <person name="Kubicek C.P."/>
            <person name="Gaskell J.A."/>
            <person name="Kersten P."/>
            <person name="St John F."/>
            <person name="Glasner J."/>
            <person name="Sabat G."/>
            <person name="Splinter BonDurant S."/>
            <person name="Syed K."/>
            <person name="Yadav J."/>
            <person name="Mgbeahuruike A.C."/>
            <person name="Kovalchuk A."/>
            <person name="Asiegbu F.O."/>
            <person name="Lackner G."/>
            <person name="Hoffmeister D."/>
            <person name="Rencoret J."/>
            <person name="Gutierrez A."/>
            <person name="Sun H."/>
            <person name="Lindquist E."/>
            <person name="Barry K."/>
            <person name="Riley R."/>
            <person name="Grigoriev I.V."/>
            <person name="Henrissat B."/>
            <person name="Kues U."/>
            <person name="Berka R.M."/>
            <person name="Martinez A.T."/>
            <person name="Covert S.F."/>
            <person name="Blanchette R.A."/>
            <person name="Cullen D."/>
        </authorList>
    </citation>
    <scope>NUCLEOTIDE SEQUENCE [LARGE SCALE GENOMIC DNA]</scope>
    <source>
        <strain evidence="1 2">11061_1 CR5-6</strain>
    </source>
</reference>
<keyword evidence="2" id="KW-1185">Reference proteome</keyword>
<dbReference type="InterPro" id="IPR035992">
    <property type="entry name" value="Ricin_B-like_lectins"/>
</dbReference>
<proteinExistence type="predicted"/>
<dbReference type="AlphaFoldDB" id="A0A0C3NF02"/>
<dbReference type="Gene3D" id="2.80.10.50">
    <property type="match status" value="1"/>
</dbReference>
<name>A0A0C3NF02_PHLG1</name>
<organism evidence="1 2">
    <name type="scientific">Phlebiopsis gigantea (strain 11061_1 CR5-6)</name>
    <name type="common">White-rot fungus</name>
    <name type="synonym">Peniophora gigantea</name>
    <dbReference type="NCBI Taxonomy" id="745531"/>
    <lineage>
        <taxon>Eukaryota</taxon>
        <taxon>Fungi</taxon>
        <taxon>Dikarya</taxon>
        <taxon>Basidiomycota</taxon>
        <taxon>Agaricomycotina</taxon>
        <taxon>Agaricomycetes</taxon>
        <taxon>Polyporales</taxon>
        <taxon>Phanerochaetaceae</taxon>
        <taxon>Phlebiopsis</taxon>
    </lineage>
</organism>
<dbReference type="SUPFAM" id="SSF50370">
    <property type="entry name" value="Ricin B-like lectins"/>
    <property type="match status" value="1"/>
</dbReference>
<accession>A0A0C3NF02</accession>
<gene>
    <name evidence="1" type="ORF">PHLGIDRAFT_20280</name>
</gene>
<dbReference type="EMBL" id="KN840626">
    <property type="protein sequence ID" value="KIP03239.1"/>
    <property type="molecule type" value="Genomic_DNA"/>
</dbReference>
<evidence type="ECO:0000313" key="1">
    <source>
        <dbReference type="EMBL" id="KIP03239.1"/>
    </source>
</evidence>
<sequence length="149" mass="17363">MSMPTHSGGYRIRNLGTNRYIALERGYVLPGQKAALKSYSQETTHSWLVEHVEDGIFRVRPFANAHWQIHLLAEMKPTDHRTNRILEVNNDTSFLWRIWDTPNRQGVFMSYYQERDQVAEADPTTGNIMLANLNTVRDDTNQMWVLEVV</sequence>